<dbReference type="RefSeq" id="WP_185110516.1">
    <property type="nucleotide sequence ID" value="NZ_JACHMI010000001.1"/>
</dbReference>
<name>A0A7X0P658_9ACTN</name>
<dbReference type="EMBL" id="JACHMI010000001">
    <property type="protein sequence ID" value="MBB6556023.1"/>
    <property type="molecule type" value="Genomic_DNA"/>
</dbReference>
<protein>
    <submittedName>
        <fullName evidence="1">Uncharacterized protein</fullName>
    </submittedName>
</protein>
<reference evidence="1 2" key="1">
    <citation type="submission" date="2020-08" db="EMBL/GenBank/DDBJ databases">
        <title>Sequencing the genomes of 1000 actinobacteria strains.</title>
        <authorList>
            <person name="Klenk H.-P."/>
        </authorList>
    </citation>
    <scope>NUCLEOTIDE SEQUENCE [LARGE SCALE GENOMIC DNA]</scope>
    <source>
        <strain evidence="1 2">DSM 43768</strain>
    </source>
</reference>
<proteinExistence type="predicted"/>
<accession>A0A7X0P658</accession>
<gene>
    <name evidence="1" type="ORF">HD593_010818</name>
</gene>
<keyword evidence="2" id="KW-1185">Reference proteome</keyword>
<evidence type="ECO:0000313" key="1">
    <source>
        <dbReference type="EMBL" id="MBB6556023.1"/>
    </source>
</evidence>
<organism evidence="1 2">
    <name type="scientific">Nonomuraea rubra</name>
    <dbReference type="NCBI Taxonomy" id="46180"/>
    <lineage>
        <taxon>Bacteria</taxon>
        <taxon>Bacillati</taxon>
        <taxon>Actinomycetota</taxon>
        <taxon>Actinomycetes</taxon>
        <taxon>Streptosporangiales</taxon>
        <taxon>Streptosporangiaceae</taxon>
        <taxon>Nonomuraea</taxon>
    </lineage>
</organism>
<evidence type="ECO:0000313" key="2">
    <source>
        <dbReference type="Proteomes" id="UP000565579"/>
    </source>
</evidence>
<sequence>MLRQVTRTVVSVEMPDRSGIPKNAKAGDCLKAGKNTEHEVVACTDPDSIQRITHVFTDMTMAAFDARMANGGDVCPEGERTIAYSEGDDNAKATVYCLAWAATAAASQHARAEADEVSSPAVDFYQTAKVNDCVTGGSYTDYKVVPCADATAAWKITKKTVATRAKLDSESPDNSRCARNEIMVSHWSSEHPEAQANVFCLVRTR</sequence>
<dbReference type="AlphaFoldDB" id="A0A7X0P658"/>
<dbReference type="Proteomes" id="UP000565579">
    <property type="component" value="Unassembled WGS sequence"/>
</dbReference>
<comment type="caution">
    <text evidence="1">The sequence shown here is derived from an EMBL/GenBank/DDBJ whole genome shotgun (WGS) entry which is preliminary data.</text>
</comment>